<keyword evidence="14" id="KW-1185">Reference proteome</keyword>
<evidence type="ECO:0000313" key="13">
    <source>
        <dbReference type="EMBL" id="KAF0735268.1"/>
    </source>
</evidence>
<dbReference type="InterPro" id="IPR002591">
    <property type="entry name" value="Phosphodiest/P_Trfase"/>
</dbReference>
<evidence type="ECO:0000256" key="1">
    <source>
        <dbReference type="ARBA" id="ARBA00004477"/>
    </source>
</evidence>
<comment type="caution">
    <text evidence="13">The sequence shown here is derived from an EMBL/GenBank/DDBJ whole genome shotgun (WGS) entry which is preliminary data.</text>
</comment>
<proteinExistence type="inferred from homology"/>
<evidence type="ECO:0000256" key="2">
    <source>
        <dbReference type="ARBA" id="ARBA00004687"/>
    </source>
</evidence>
<reference evidence="13 14" key="1">
    <citation type="submission" date="2019-07" db="EMBL/GenBank/DDBJ databases">
        <title>Genomics analysis of Aphanomyces spp. identifies a new class of oomycete effector associated with host adaptation.</title>
        <authorList>
            <person name="Gaulin E."/>
        </authorList>
    </citation>
    <scope>NUCLEOTIDE SEQUENCE [LARGE SCALE GENOMIC DNA]</scope>
    <source>
        <strain evidence="13 14">ATCC 201684</strain>
    </source>
</reference>
<keyword evidence="8 11" id="KW-1133">Transmembrane helix</keyword>
<keyword evidence="4" id="KW-0337">GPI-anchor biosynthesis</keyword>
<dbReference type="Gene3D" id="3.40.720.10">
    <property type="entry name" value="Alkaline Phosphatase, subunit A"/>
    <property type="match status" value="1"/>
</dbReference>
<keyword evidence="10" id="KW-0325">Glycoprotein</keyword>
<evidence type="ECO:0000256" key="4">
    <source>
        <dbReference type="ARBA" id="ARBA00022502"/>
    </source>
</evidence>
<dbReference type="Proteomes" id="UP000481153">
    <property type="component" value="Unassembled WGS sequence"/>
</dbReference>
<feature type="domain" description="GPI ethanolamine phosphate transferase 2 C-terminal" evidence="12">
    <location>
        <begin position="638"/>
        <end position="796"/>
    </location>
</feature>
<dbReference type="VEuPathDB" id="FungiDB:AeMF1_015508"/>
<dbReference type="InterPro" id="IPR039527">
    <property type="entry name" value="PIGG/GPI7"/>
</dbReference>
<evidence type="ECO:0000256" key="7">
    <source>
        <dbReference type="ARBA" id="ARBA00022824"/>
    </source>
</evidence>
<evidence type="ECO:0000256" key="10">
    <source>
        <dbReference type="ARBA" id="ARBA00023180"/>
    </source>
</evidence>
<evidence type="ECO:0000256" key="11">
    <source>
        <dbReference type="SAM" id="Phobius"/>
    </source>
</evidence>
<gene>
    <name evidence="13" type="ORF">Ae201684_008183</name>
</gene>
<dbReference type="PANTHER" id="PTHR23072">
    <property type="entry name" value="PHOSPHATIDYLINOSITOL GLYCAN-RELATED"/>
    <property type="match status" value="1"/>
</dbReference>
<dbReference type="Pfam" id="PF19316">
    <property type="entry name" value="PIGO_PIGG"/>
    <property type="match status" value="1"/>
</dbReference>
<dbReference type="CDD" id="cd16024">
    <property type="entry name" value="GPI_EPT_2"/>
    <property type="match status" value="1"/>
</dbReference>
<keyword evidence="7" id="KW-0256">Endoplasmic reticulum</keyword>
<dbReference type="GO" id="GO:0006506">
    <property type="term" value="P:GPI anchor biosynthetic process"/>
    <property type="evidence" value="ECO:0007669"/>
    <property type="project" value="UniProtKB-UniPathway"/>
</dbReference>
<evidence type="ECO:0000256" key="3">
    <source>
        <dbReference type="ARBA" id="ARBA00005315"/>
    </source>
</evidence>
<evidence type="ECO:0000256" key="9">
    <source>
        <dbReference type="ARBA" id="ARBA00023136"/>
    </source>
</evidence>
<feature type="transmembrane region" description="Helical" evidence="11">
    <location>
        <begin position="746"/>
        <end position="767"/>
    </location>
</feature>
<evidence type="ECO:0000313" key="14">
    <source>
        <dbReference type="Proteomes" id="UP000481153"/>
    </source>
</evidence>
<keyword evidence="9 11" id="KW-0472">Membrane</keyword>
<dbReference type="InterPro" id="IPR017850">
    <property type="entry name" value="Alkaline_phosphatase_core_sf"/>
</dbReference>
<sequence length="811" mass="88546">MQLVALAAICGCALLGALLSMSGLFGLDLDVLQINLTPSESPKITAAHTTESPLPRAFDRLVFVVIDALRADMVLGNEAIQHHGGEDLSAFMPYTSTLARSDQSIAYVAKAAVPTVTMPRLKALTTGKKPAFIDVLRNFNSKALEGDNIMTLFQQAGFRMVLYGDETWLDLFPGLFSRHDATSGFFARDTVEVDTNVTRHLAEELDPTMESPKSRDWDLLLLHYLGVDHVGHMQGPHSRRMKEKLGEMDSVIQSIHKSIQEQDKIRSPSALPTLFVLCSDHGMTETGSHGGASIEESSSLLLFAVPQPQTSSYKSALQVDLVPTLASLFGLEIPSSNTGKVLVDVLKSTSAFVDAMHRNLDQLRSLAARKWSPAESLAFDKAYTSLSVESALQLLQDAVLKSDGSEYNLLAIGMGILSTAFGLGLAVWKLPPVRLTPLHLAVGLGTVVHIASYGSSSAIENEHATWNFLLSTLWMLLCLRHVAAKDFRSTAWLIAVAIPTRIMRSRNQVINFARLNSLPPIGTDNLPGYEYETDDSLSIITTRSLLDGVVSPELETIGAIAIIAIYGILKAQSTAGLHRVAVQVLYAAGMISVVCFAIFPLEPTYAHAAYASSIILLVLGIVLKSMHGLPLELAAWILCCLLQRPSNLSMCAILSIQQAFFYKWAQATKADAWIRTVVGLWMSKCGFYALGNSHLMTTIDITNAYVGLTVYSQGIVGFLTFFIVMTAPTVVLLSTLSPGQPVQGSLAVLWALELTSFLVYSVIMYAMRFHLFIWSVFAPKMMYHIAFLLWNIAITCVLACVSLFEFIEQMS</sequence>
<dbReference type="PANTHER" id="PTHR23072:SF0">
    <property type="entry name" value="GPI ETHANOLAMINE PHOSPHATE TRANSFERASE 2"/>
    <property type="match status" value="1"/>
</dbReference>
<evidence type="ECO:0000256" key="6">
    <source>
        <dbReference type="ARBA" id="ARBA00022692"/>
    </source>
</evidence>
<feature type="transmembrane region" description="Helical" evidence="11">
    <location>
        <begin position="787"/>
        <end position="807"/>
    </location>
</feature>
<dbReference type="InterPro" id="IPR037674">
    <property type="entry name" value="PIG-G_N"/>
</dbReference>
<feature type="transmembrane region" description="Helical" evidence="11">
    <location>
        <begin position="672"/>
        <end position="690"/>
    </location>
</feature>
<dbReference type="InterPro" id="IPR045687">
    <property type="entry name" value="PIGG/GPI7_C"/>
</dbReference>
<comment type="similarity">
    <text evidence="3">Belongs to the PIGG/PIGN/PIGO family. PIGG subfamily.</text>
</comment>
<dbReference type="GO" id="GO:0005789">
    <property type="term" value="C:endoplasmic reticulum membrane"/>
    <property type="evidence" value="ECO:0007669"/>
    <property type="project" value="UniProtKB-SubCell"/>
</dbReference>
<dbReference type="EMBL" id="VJMJ01000100">
    <property type="protein sequence ID" value="KAF0735268.1"/>
    <property type="molecule type" value="Genomic_DNA"/>
</dbReference>
<dbReference type="AlphaFoldDB" id="A0A6G0X5K2"/>
<accession>A0A6G0X5K2</accession>
<comment type="subcellular location">
    <subcellularLocation>
        <location evidence="1">Endoplasmic reticulum membrane</location>
        <topology evidence="1">Multi-pass membrane protein</topology>
    </subcellularLocation>
</comment>
<feature type="transmembrane region" description="Helical" evidence="11">
    <location>
        <begin position="605"/>
        <end position="623"/>
    </location>
</feature>
<feature type="transmembrane region" description="Helical" evidence="11">
    <location>
        <begin position="710"/>
        <end position="734"/>
    </location>
</feature>
<keyword evidence="6 11" id="KW-0812">Transmembrane</keyword>
<evidence type="ECO:0000256" key="8">
    <source>
        <dbReference type="ARBA" id="ARBA00022989"/>
    </source>
</evidence>
<name>A0A6G0X5K2_9STRA</name>
<evidence type="ECO:0000256" key="5">
    <source>
        <dbReference type="ARBA" id="ARBA00022679"/>
    </source>
</evidence>
<organism evidence="13 14">
    <name type="scientific">Aphanomyces euteiches</name>
    <dbReference type="NCBI Taxonomy" id="100861"/>
    <lineage>
        <taxon>Eukaryota</taxon>
        <taxon>Sar</taxon>
        <taxon>Stramenopiles</taxon>
        <taxon>Oomycota</taxon>
        <taxon>Saprolegniomycetes</taxon>
        <taxon>Saprolegniales</taxon>
        <taxon>Verrucalvaceae</taxon>
        <taxon>Aphanomyces</taxon>
    </lineage>
</organism>
<dbReference type="UniPathway" id="UPA00196"/>
<dbReference type="GO" id="GO:0051267">
    <property type="term" value="F:CP2 mannose-ethanolamine phosphotransferase activity"/>
    <property type="evidence" value="ECO:0007669"/>
    <property type="project" value="TreeGrafter"/>
</dbReference>
<dbReference type="Pfam" id="PF01663">
    <property type="entry name" value="Phosphodiest"/>
    <property type="match status" value="1"/>
</dbReference>
<feature type="transmembrane region" description="Helical" evidence="11">
    <location>
        <begin position="580"/>
        <end position="599"/>
    </location>
</feature>
<dbReference type="SUPFAM" id="SSF53649">
    <property type="entry name" value="Alkaline phosphatase-like"/>
    <property type="match status" value="1"/>
</dbReference>
<keyword evidence="5" id="KW-0808">Transferase</keyword>
<evidence type="ECO:0000259" key="12">
    <source>
        <dbReference type="Pfam" id="PF19316"/>
    </source>
</evidence>
<comment type="pathway">
    <text evidence="2">Glycolipid biosynthesis; glycosylphosphatidylinositol-anchor biosynthesis.</text>
</comment>
<protein>
    <recommendedName>
        <fullName evidence="12">GPI ethanolamine phosphate transferase 2 C-terminal domain-containing protein</fullName>
    </recommendedName>
</protein>